<proteinExistence type="predicted"/>
<reference evidence="1 2" key="1">
    <citation type="submission" date="2023-12" db="EMBL/GenBank/DDBJ databases">
        <title>Novel species of the genus Arcicella isolated from rivers.</title>
        <authorList>
            <person name="Lu H."/>
        </authorList>
    </citation>
    <scope>NUCLEOTIDE SEQUENCE [LARGE SCALE GENOMIC DNA]</scope>
    <source>
        <strain evidence="1 2">DC2W</strain>
    </source>
</reference>
<accession>A0ABU5S328</accession>
<dbReference type="Proteomes" id="UP001303899">
    <property type="component" value="Unassembled WGS sequence"/>
</dbReference>
<dbReference type="RefSeq" id="WP_323327779.1">
    <property type="nucleotide sequence ID" value="NZ_JAYGIL010000007.1"/>
</dbReference>
<evidence type="ECO:0000313" key="1">
    <source>
        <dbReference type="EMBL" id="MEA5402840.1"/>
    </source>
</evidence>
<name>A0ABU5S328_9BACT</name>
<gene>
    <name evidence="1" type="ORF">VB776_07935</name>
</gene>
<evidence type="ECO:0000313" key="2">
    <source>
        <dbReference type="Proteomes" id="UP001303899"/>
    </source>
</evidence>
<protein>
    <submittedName>
        <fullName evidence="1">Uncharacterized protein</fullName>
    </submittedName>
</protein>
<organism evidence="1 2">
    <name type="scientific">Arcicella gelida</name>
    <dbReference type="NCBI Taxonomy" id="2984195"/>
    <lineage>
        <taxon>Bacteria</taxon>
        <taxon>Pseudomonadati</taxon>
        <taxon>Bacteroidota</taxon>
        <taxon>Cytophagia</taxon>
        <taxon>Cytophagales</taxon>
        <taxon>Flectobacillaceae</taxon>
        <taxon>Arcicella</taxon>
    </lineage>
</organism>
<comment type="caution">
    <text evidence="1">The sequence shown here is derived from an EMBL/GenBank/DDBJ whole genome shotgun (WGS) entry which is preliminary data.</text>
</comment>
<keyword evidence="2" id="KW-1185">Reference proteome</keyword>
<dbReference type="EMBL" id="JAYGIL010000007">
    <property type="protein sequence ID" value="MEA5402840.1"/>
    <property type="molecule type" value="Genomic_DNA"/>
</dbReference>
<sequence length="40" mass="4382">MFRITNKTTTFGSTKTITKNTKSTTKLSHISELGAILGRP</sequence>